<dbReference type="PANTHER" id="PTHR31900">
    <property type="entry name" value="F-BOX/RNI SUPERFAMILY PROTEIN-RELATED"/>
    <property type="match status" value="1"/>
</dbReference>
<dbReference type="EMBL" id="JBJKBG010000005">
    <property type="protein sequence ID" value="KAL3740703.1"/>
    <property type="molecule type" value="Genomic_DNA"/>
</dbReference>
<dbReference type="InterPro" id="IPR050232">
    <property type="entry name" value="FBL13/AtMIF1-like"/>
</dbReference>
<gene>
    <name evidence="2" type="ORF">ACJRO7_021903</name>
</gene>
<dbReference type="PROSITE" id="PS50181">
    <property type="entry name" value="FBOX"/>
    <property type="match status" value="1"/>
</dbReference>
<organism evidence="2 3">
    <name type="scientific">Eucalyptus globulus</name>
    <name type="common">Tasmanian blue gum</name>
    <dbReference type="NCBI Taxonomy" id="34317"/>
    <lineage>
        <taxon>Eukaryota</taxon>
        <taxon>Viridiplantae</taxon>
        <taxon>Streptophyta</taxon>
        <taxon>Embryophyta</taxon>
        <taxon>Tracheophyta</taxon>
        <taxon>Spermatophyta</taxon>
        <taxon>Magnoliopsida</taxon>
        <taxon>eudicotyledons</taxon>
        <taxon>Gunneridae</taxon>
        <taxon>Pentapetalae</taxon>
        <taxon>rosids</taxon>
        <taxon>malvids</taxon>
        <taxon>Myrtales</taxon>
        <taxon>Myrtaceae</taxon>
        <taxon>Myrtoideae</taxon>
        <taxon>Eucalypteae</taxon>
        <taxon>Eucalyptus</taxon>
    </lineage>
</organism>
<accession>A0ABD3KMV9</accession>
<dbReference type="Pfam" id="PF00646">
    <property type="entry name" value="F-box"/>
    <property type="match status" value="1"/>
</dbReference>
<dbReference type="SMART" id="SM00256">
    <property type="entry name" value="FBOX"/>
    <property type="match status" value="1"/>
</dbReference>
<dbReference type="Proteomes" id="UP001634007">
    <property type="component" value="Unassembled WGS sequence"/>
</dbReference>
<dbReference type="CDD" id="cd22160">
    <property type="entry name" value="F-box_AtFBL13-like"/>
    <property type="match status" value="1"/>
</dbReference>
<name>A0ABD3KMV9_EUCGL</name>
<proteinExistence type="predicted"/>
<dbReference type="SUPFAM" id="SSF81383">
    <property type="entry name" value="F-box domain"/>
    <property type="match status" value="1"/>
</dbReference>
<sequence length="326" mass="36977">MDKRRALVIAGPDNSKGEFCVGRCERLCDLPDPLLHHILGFLPLKELIRTSVLTSRWRSLWASLPNLVFDELRLPDRRRFLQYMDWALSCRDLSHVKSSLSVHQDAYSIYSWINFAINCKVQTLGNLCLWNCWHLKALTVSTLNLLSLFIKQRTTKSKLELFSYIGGHLSECAIRDTSVLRDAHLVLGGPTKGIYASRAHKLLKDLSTAKRLFLHYYILERSISSQSSLASTSCHSTLMIDDLSILAMLNNCPCLVKLLFCECFQLSLKFITIEEFDATDDQLLAIMIILRPGASVVDLLESVQLLLKSSDKCFISLSPMTFSMIN</sequence>
<dbReference type="PANTHER" id="PTHR31900:SF34">
    <property type="entry name" value="EMB|CAB62440.1-RELATED"/>
    <property type="match status" value="1"/>
</dbReference>
<evidence type="ECO:0000259" key="1">
    <source>
        <dbReference type="PROSITE" id="PS50181"/>
    </source>
</evidence>
<feature type="domain" description="F-box" evidence="1">
    <location>
        <begin position="24"/>
        <end position="72"/>
    </location>
</feature>
<keyword evidence="3" id="KW-1185">Reference proteome</keyword>
<protein>
    <recommendedName>
        <fullName evidence="1">F-box domain-containing protein</fullName>
    </recommendedName>
</protein>
<comment type="caution">
    <text evidence="2">The sequence shown here is derived from an EMBL/GenBank/DDBJ whole genome shotgun (WGS) entry which is preliminary data.</text>
</comment>
<dbReference type="InterPro" id="IPR036047">
    <property type="entry name" value="F-box-like_dom_sf"/>
</dbReference>
<dbReference type="Gene3D" id="1.20.1280.50">
    <property type="match status" value="1"/>
</dbReference>
<reference evidence="2 3" key="1">
    <citation type="submission" date="2024-11" db="EMBL/GenBank/DDBJ databases">
        <title>Chromosome-level genome assembly of Eucalyptus globulus Labill. provides insights into its genome evolution.</title>
        <authorList>
            <person name="Li X."/>
        </authorList>
    </citation>
    <scope>NUCLEOTIDE SEQUENCE [LARGE SCALE GENOMIC DNA]</scope>
    <source>
        <strain evidence="2">CL2024</strain>
        <tissue evidence="2">Fresh tender leaves</tissue>
    </source>
</reference>
<dbReference type="InterPro" id="IPR001810">
    <property type="entry name" value="F-box_dom"/>
</dbReference>
<evidence type="ECO:0000313" key="2">
    <source>
        <dbReference type="EMBL" id="KAL3740703.1"/>
    </source>
</evidence>
<dbReference type="InterPro" id="IPR053781">
    <property type="entry name" value="F-box_AtFBL13-like"/>
</dbReference>
<evidence type="ECO:0000313" key="3">
    <source>
        <dbReference type="Proteomes" id="UP001634007"/>
    </source>
</evidence>
<dbReference type="AlphaFoldDB" id="A0ABD3KMV9"/>